<proteinExistence type="predicted"/>
<dbReference type="Proteomes" id="UP000199095">
    <property type="component" value="Unassembled WGS sequence"/>
</dbReference>
<sequence length="121" mass="14009">MNISLSPLKVMSYVVAYVFLTSGMMKLLNEEFGQHFANMGLPYPFIFVKVIAIIEILGAVFLFIQKWVKLAVIPLIFIMFGAIFLTKIPMMHTGFMAFVFESRLNVIILILLWYLYTKYPK</sequence>
<reference evidence="7" key="1">
    <citation type="submission" date="2016-10" db="EMBL/GenBank/DDBJ databases">
        <authorList>
            <person name="Varghese N."/>
            <person name="Submissions S."/>
        </authorList>
    </citation>
    <scope>NUCLEOTIDE SEQUENCE [LARGE SCALE GENOMIC DNA]</scope>
    <source>
        <strain evidence="7">CGMCC 1.3566</strain>
    </source>
</reference>
<organism evidence="6 7">
    <name type="scientific">Salinibacillus kushneri</name>
    <dbReference type="NCBI Taxonomy" id="237682"/>
    <lineage>
        <taxon>Bacteria</taxon>
        <taxon>Bacillati</taxon>
        <taxon>Bacillota</taxon>
        <taxon>Bacilli</taxon>
        <taxon>Bacillales</taxon>
        <taxon>Bacillaceae</taxon>
        <taxon>Salinibacillus</taxon>
    </lineage>
</organism>
<evidence type="ECO:0000256" key="5">
    <source>
        <dbReference type="SAM" id="Phobius"/>
    </source>
</evidence>
<dbReference type="EMBL" id="FOHJ01000007">
    <property type="protein sequence ID" value="SET72617.1"/>
    <property type="molecule type" value="Genomic_DNA"/>
</dbReference>
<evidence type="ECO:0000256" key="2">
    <source>
        <dbReference type="ARBA" id="ARBA00022692"/>
    </source>
</evidence>
<dbReference type="AlphaFoldDB" id="A0A1I0GNK6"/>
<dbReference type="Pfam" id="PF07681">
    <property type="entry name" value="DoxX"/>
    <property type="match status" value="1"/>
</dbReference>
<dbReference type="GO" id="GO:0016020">
    <property type="term" value="C:membrane"/>
    <property type="evidence" value="ECO:0007669"/>
    <property type="project" value="UniProtKB-SubCell"/>
</dbReference>
<evidence type="ECO:0000256" key="1">
    <source>
        <dbReference type="ARBA" id="ARBA00004141"/>
    </source>
</evidence>
<keyword evidence="7" id="KW-1185">Reference proteome</keyword>
<feature type="transmembrane region" description="Helical" evidence="5">
    <location>
        <begin position="41"/>
        <end position="64"/>
    </location>
</feature>
<accession>A0A1I0GNK6</accession>
<name>A0A1I0GNK6_9BACI</name>
<evidence type="ECO:0000256" key="4">
    <source>
        <dbReference type="ARBA" id="ARBA00023136"/>
    </source>
</evidence>
<evidence type="ECO:0000313" key="7">
    <source>
        <dbReference type="Proteomes" id="UP000199095"/>
    </source>
</evidence>
<comment type="subcellular location">
    <subcellularLocation>
        <location evidence="1">Membrane</location>
        <topology evidence="1">Multi-pass membrane protein</topology>
    </subcellularLocation>
</comment>
<keyword evidence="4 5" id="KW-0472">Membrane</keyword>
<evidence type="ECO:0000313" key="6">
    <source>
        <dbReference type="EMBL" id="SET72617.1"/>
    </source>
</evidence>
<dbReference type="InterPro" id="IPR032808">
    <property type="entry name" value="DoxX"/>
</dbReference>
<protein>
    <submittedName>
        <fullName evidence="6">Uncharacterized membrane protein YphA, DoxX/SURF4 family</fullName>
    </submittedName>
</protein>
<feature type="transmembrane region" description="Helical" evidence="5">
    <location>
        <begin position="12"/>
        <end position="29"/>
    </location>
</feature>
<keyword evidence="2 5" id="KW-0812">Transmembrane</keyword>
<feature type="transmembrane region" description="Helical" evidence="5">
    <location>
        <begin position="95"/>
        <end position="116"/>
    </location>
</feature>
<dbReference type="RefSeq" id="WP_093135694.1">
    <property type="nucleotide sequence ID" value="NZ_FOHJ01000007.1"/>
</dbReference>
<dbReference type="OrthoDB" id="2969770at2"/>
<feature type="transmembrane region" description="Helical" evidence="5">
    <location>
        <begin position="70"/>
        <end position="88"/>
    </location>
</feature>
<evidence type="ECO:0000256" key="3">
    <source>
        <dbReference type="ARBA" id="ARBA00022989"/>
    </source>
</evidence>
<gene>
    <name evidence="6" type="ORF">SAMN05421676_10790</name>
</gene>
<dbReference type="STRING" id="237682.SAMN05421676_10790"/>
<keyword evidence="3 5" id="KW-1133">Transmembrane helix</keyword>